<feature type="region of interest" description="Disordered" evidence="3">
    <location>
        <begin position="30"/>
        <end position="51"/>
    </location>
</feature>
<dbReference type="InterPro" id="IPR011043">
    <property type="entry name" value="Gal_Oxase/kelch_b-propeller"/>
</dbReference>
<dbReference type="RefSeq" id="WP_095976778.1">
    <property type="nucleotide sequence ID" value="NZ_CP022163.1"/>
</dbReference>
<evidence type="ECO:0000256" key="1">
    <source>
        <dbReference type="ARBA" id="ARBA00022441"/>
    </source>
</evidence>
<dbReference type="InterPro" id="IPR015915">
    <property type="entry name" value="Kelch-typ_b-propeller"/>
</dbReference>
<dbReference type="PROSITE" id="PS51257">
    <property type="entry name" value="PROKAR_LIPOPROTEIN"/>
    <property type="match status" value="1"/>
</dbReference>
<keyword evidence="4" id="KW-0732">Signal</keyword>
<dbReference type="InterPro" id="IPR037293">
    <property type="entry name" value="Gal_Oxidase_central_sf"/>
</dbReference>
<feature type="domain" description="Pesticidal crystal protein Cry22Aa Ig-like" evidence="6">
    <location>
        <begin position="507"/>
        <end position="577"/>
    </location>
</feature>
<evidence type="ECO:0008006" key="9">
    <source>
        <dbReference type="Google" id="ProtNLM"/>
    </source>
</evidence>
<evidence type="ECO:0000313" key="7">
    <source>
        <dbReference type="EMBL" id="ATB28060.1"/>
    </source>
</evidence>
<feature type="signal peptide" evidence="4">
    <location>
        <begin position="1"/>
        <end position="20"/>
    </location>
</feature>
<dbReference type="Pfam" id="PF24681">
    <property type="entry name" value="Kelch_KLHDC2_KLHL20_DRC7"/>
    <property type="match status" value="1"/>
</dbReference>
<proteinExistence type="predicted"/>
<dbReference type="Gene3D" id="2.130.10.80">
    <property type="entry name" value="Galactose oxidase/kelch, beta-propeller"/>
    <property type="match status" value="4"/>
</dbReference>
<dbReference type="InterPro" id="IPR006652">
    <property type="entry name" value="Kelch_1"/>
</dbReference>
<name>A0A250IA28_9BACT</name>
<dbReference type="SUPFAM" id="SSF117281">
    <property type="entry name" value="Kelch motif"/>
    <property type="match status" value="1"/>
</dbReference>
<dbReference type="OrthoDB" id="246387at2"/>
<evidence type="ECO:0000259" key="6">
    <source>
        <dbReference type="Pfam" id="PF16403"/>
    </source>
</evidence>
<accession>A0A250IA28</accession>
<evidence type="ECO:0000256" key="4">
    <source>
        <dbReference type="SAM" id="SignalP"/>
    </source>
</evidence>
<gene>
    <name evidence="7" type="ORF">MEBOL_001505</name>
</gene>
<dbReference type="PANTHER" id="PTHR46344:SF27">
    <property type="entry name" value="KELCH REPEAT SUPERFAMILY PROTEIN"/>
    <property type="match status" value="1"/>
</dbReference>
<dbReference type="InterPro" id="IPR003410">
    <property type="entry name" value="HYR_dom"/>
</dbReference>
<dbReference type="PANTHER" id="PTHR46344">
    <property type="entry name" value="OS02G0202900 PROTEIN"/>
    <property type="match status" value="1"/>
</dbReference>
<dbReference type="Pfam" id="PF16403">
    <property type="entry name" value="Bact_surface_Ig-like"/>
    <property type="match status" value="1"/>
</dbReference>
<feature type="compositionally biased region" description="Polar residues" evidence="3">
    <location>
        <begin position="35"/>
        <end position="49"/>
    </location>
</feature>
<keyword evidence="8" id="KW-1185">Reference proteome</keyword>
<dbReference type="Pfam" id="PF02494">
    <property type="entry name" value="HYR"/>
    <property type="match status" value="1"/>
</dbReference>
<sequence>MKRCRGIGRLWMALSVLMLAACGEALPTDADGEELSSTPALSPQSTGTRPQGLASENKVLILAGTVTGGTDSVEARMARNLGYGVELVTDAQWAAKTSADFANYRALILGDRTCSTARGLLSAAEQSSGKWGPVVDGNVIIVGTDPVYHDEDQVTLNSVQFAAAQEGKTGMYVNLSCYYHETAPKTKVPVLNPFGSFTVTGVGCYNDAHIVATHSALNGLTSGVLSNWNCSVHEAFDSYPEANFTPLVIARDPAYGSRLPGSKDFADGSHGVPYVLARGAIPLRCGDKVIQAPEECDEGIENGVPGTKCSSVCRLNWCGDGKLNPGEECDTGAANGTGTCSASCRITGPTNRPPVAKCKDLDLTLSATCGATGSVNDGSYDPDNNLKECVQTPASFSGAGSTSVTLTCTDTAGLSASCTATVKTADVTPPTVLCPENVRLDCVNAGRWYSPGVASYSDNCRVVSSTARYPTAHLPVGTHTFTFEASDGTNSASCNTTVTVYDAPPELTLGGAPDMTLACGSPYVEMGAGAFDSCSGGPMSVSVSGSVNNKVPGVYIITYSSSDFSGNTATVTRKVTVLPSDVCGKDEPKGGWILTGSMALPRLQHTATKLDDGRVLVAGGFNTSSELYDQDTKTWTATGNTLGAHRGHTATKLQDGRVLIAGGGACPITSATAELYVPAQGKWKPAGLLNTQRFDHNAVLLPNGKVLVAGGFTSEFYGTALATAELYDPATGTWSYTGSLARARGYHTMTLLPNGKVLVTGGSNVAEANAENPNLLTSAELYDPATGKWTSAGELGTGRAWHTATLLPNGQVLVAGGAGIDVAKSQSAELYNPATGTWTATDAMKSPRRWHTATLLENGEVLVAGGYHQLTGIQVASERYNPATGKWTATVDMNVDRYRHTATLLNNGTVLAAGGASNHDQASAEYYDLREL</sequence>
<dbReference type="InterPro" id="IPR032179">
    <property type="entry name" value="Cry22Aa_Ig-like"/>
</dbReference>
<feature type="domain" description="HYR" evidence="5">
    <location>
        <begin position="426"/>
        <end position="500"/>
    </location>
</feature>
<dbReference type="EMBL" id="CP022163">
    <property type="protein sequence ID" value="ATB28060.1"/>
    <property type="molecule type" value="Genomic_DNA"/>
</dbReference>
<evidence type="ECO:0000256" key="3">
    <source>
        <dbReference type="SAM" id="MobiDB-lite"/>
    </source>
</evidence>
<dbReference type="KEGG" id="mbd:MEBOL_001505"/>
<organism evidence="7 8">
    <name type="scientific">Melittangium boletus DSM 14713</name>
    <dbReference type="NCBI Taxonomy" id="1294270"/>
    <lineage>
        <taxon>Bacteria</taxon>
        <taxon>Pseudomonadati</taxon>
        <taxon>Myxococcota</taxon>
        <taxon>Myxococcia</taxon>
        <taxon>Myxococcales</taxon>
        <taxon>Cystobacterineae</taxon>
        <taxon>Archangiaceae</taxon>
        <taxon>Melittangium</taxon>
    </lineage>
</organism>
<protein>
    <recommendedName>
        <fullName evidence="9">HYR domain-containing protein</fullName>
    </recommendedName>
</protein>
<evidence type="ECO:0000256" key="2">
    <source>
        <dbReference type="ARBA" id="ARBA00022737"/>
    </source>
</evidence>
<dbReference type="AlphaFoldDB" id="A0A250IA28"/>
<evidence type="ECO:0000259" key="5">
    <source>
        <dbReference type="Pfam" id="PF02494"/>
    </source>
</evidence>
<keyword evidence="1" id="KW-0880">Kelch repeat</keyword>
<keyword evidence="2" id="KW-0677">Repeat</keyword>
<evidence type="ECO:0000313" key="8">
    <source>
        <dbReference type="Proteomes" id="UP000217289"/>
    </source>
</evidence>
<feature type="chain" id="PRO_5012783909" description="HYR domain-containing protein" evidence="4">
    <location>
        <begin position="21"/>
        <end position="932"/>
    </location>
</feature>
<dbReference type="SUPFAM" id="SSF50965">
    <property type="entry name" value="Galactose oxidase, central domain"/>
    <property type="match status" value="1"/>
</dbReference>
<dbReference type="Proteomes" id="UP000217289">
    <property type="component" value="Chromosome"/>
</dbReference>
<dbReference type="SMART" id="SM00612">
    <property type="entry name" value="Kelch"/>
    <property type="match status" value="6"/>
</dbReference>
<reference evidence="7 8" key="1">
    <citation type="submission" date="2017-06" db="EMBL/GenBank/DDBJ databases">
        <authorList>
            <person name="Kim H.J."/>
            <person name="Triplett B.A."/>
        </authorList>
    </citation>
    <scope>NUCLEOTIDE SEQUENCE [LARGE SCALE GENOMIC DNA]</scope>
    <source>
        <strain evidence="7 8">DSM 14713</strain>
    </source>
</reference>